<gene>
    <name evidence="2" type="ORF">CQR47_0004</name>
</gene>
<sequence length="572" mass="63576">MEAHRNTQSASHVVERDSSRRIPLKENLYVEFKSEKHRPQSDAEIIDNIVAFANAEGGTLYLGVEDDGTITGVSSQHIDISGLAAFVYNQTVPPISVRADVVVIDDCDVVEIEVLPSQQIVASKRGRIVQRRLRSGDVPEVVPMYPSQFIARLSQQREYDYSDQPAPGATMDDLDSRARILLRERIRQSHGDRHLLALSDEDFDRALDLVVEGNEGMQPSISGLLMIGTVESLRRCVPTAQGSFQVLSGTSPRKNDDPFILPLVQMFDYVDALMQPWNSNHEIKSGLIHVNISDFDHQAFREAMVNAFCHRDYTEMSPVRFRIDDEGLTISNPGGFIQGVDKNNLLSAQPHSRNRQLSSILKTAGYAEQIGRGVDVIYQGAISSSGTLPDYSQSNVGEVILFLRRAVPDAAFARMITGIEQRRNASLSLWELIVLSLVAEYHRLTVDQMHEYSHVETRRLNSAIEGLVEEGVVVASGSGTSRSFILGALAYEEAGNREGFLRQREMSRGQRTNLIVELARAHGGVITTAQVMDRLGLSYISAYRMLKTLQNDGILRHEGSGPSSHYRIVKSC</sequence>
<evidence type="ECO:0000313" key="3">
    <source>
        <dbReference type="Proteomes" id="UP000233727"/>
    </source>
</evidence>
<keyword evidence="2" id="KW-0378">Hydrolase</keyword>
<dbReference type="EMBL" id="PCGY01000001">
    <property type="protein sequence ID" value="PKU93647.1"/>
    <property type="molecule type" value="Genomic_DNA"/>
</dbReference>
<comment type="caution">
    <text evidence="2">The sequence shown here is derived from an EMBL/GenBank/DDBJ whole genome shotgun (WGS) entry which is preliminary data.</text>
</comment>
<dbReference type="Gene3D" id="3.30.950.30">
    <property type="entry name" value="Schlafen, AAA domain"/>
    <property type="match status" value="1"/>
</dbReference>
<evidence type="ECO:0000259" key="1">
    <source>
        <dbReference type="Pfam" id="PF04326"/>
    </source>
</evidence>
<dbReference type="GO" id="GO:0004386">
    <property type="term" value="F:helicase activity"/>
    <property type="evidence" value="ECO:0007669"/>
    <property type="project" value="UniProtKB-KW"/>
</dbReference>
<dbReference type="InterPro" id="IPR038475">
    <property type="entry name" value="RecG_C_sf"/>
</dbReference>
<dbReference type="InterPro" id="IPR036388">
    <property type="entry name" value="WH-like_DNA-bd_sf"/>
</dbReference>
<keyword evidence="2" id="KW-0347">Helicase</keyword>
<dbReference type="InterPro" id="IPR007421">
    <property type="entry name" value="Schlafen_AlbA_2_dom"/>
</dbReference>
<reference evidence="2 3" key="1">
    <citation type="submission" date="2017-10" db="EMBL/GenBank/DDBJ databases">
        <title>Bifidobacterium genomics.</title>
        <authorList>
            <person name="Lugli G.A."/>
            <person name="Milani C."/>
            <person name="Mancabelli L."/>
        </authorList>
    </citation>
    <scope>NUCLEOTIDE SEQUENCE [LARGE SCALE GENOMIC DNA]</scope>
    <source>
        <strain evidence="2 3">1542B</strain>
    </source>
</reference>
<keyword evidence="2" id="KW-0547">Nucleotide-binding</keyword>
<dbReference type="Gene3D" id="1.10.10.10">
    <property type="entry name" value="Winged helix-like DNA-binding domain superfamily/Winged helix DNA-binding domain"/>
    <property type="match status" value="1"/>
</dbReference>
<proteinExistence type="predicted"/>
<dbReference type="PANTHER" id="PTHR30595">
    <property type="entry name" value="GLPR-RELATED TRANSCRIPTIONAL REPRESSOR"/>
    <property type="match status" value="1"/>
</dbReference>
<organism evidence="2 3">
    <name type="scientific">Bifidobacterium thermophilum</name>
    <dbReference type="NCBI Taxonomy" id="33905"/>
    <lineage>
        <taxon>Bacteria</taxon>
        <taxon>Bacillati</taxon>
        <taxon>Actinomycetota</taxon>
        <taxon>Actinomycetes</taxon>
        <taxon>Bifidobacteriales</taxon>
        <taxon>Bifidobacteriaceae</taxon>
        <taxon>Bifidobacterium</taxon>
    </lineage>
</organism>
<dbReference type="InterPro" id="IPR036390">
    <property type="entry name" value="WH_DNA-bd_sf"/>
</dbReference>
<dbReference type="Pfam" id="PF04326">
    <property type="entry name" value="SLFN_AlbA_2"/>
    <property type="match status" value="1"/>
</dbReference>
<protein>
    <submittedName>
        <fullName evidence="2">ATP-dependent DNA helicase</fullName>
    </submittedName>
</protein>
<dbReference type="InterPro" id="IPR038461">
    <property type="entry name" value="Schlafen_AlbA_2_dom_sf"/>
</dbReference>
<dbReference type="PANTHER" id="PTHR30595:SF6">
    <property type="entry name" value="SCHLAFEN ALBA-2 DOMAIN-CONTAINING PROTEIN"/>
    <property type="match status" value="1"/>
</dbReference>
<accession>A0A2N3QPM8</accession>
<dbReference type="Proteomes" id="UP000233727">
    <property type="component" value="Unassembled WGS sequence"/>
</dbReference>
<dbReference type="SUPFAM" id="SSF46785">
    <property type="entry name" value="Winged helix' DNA-binding domain"/>
    <property type="match status" value="1"/>
</dbReference>
<dbReference type="AlphaFoldDB" id="A0A2N3QPM8"/>
<evidence type="ECO:0000313" key="2">
    <source>
        <dbReference type="EMBL" id="PKU93647.1"/>
    </source>
</evidence>
<keyword evidence="2" id="KW-0067">ATP-binding</keyword>
<name>A0A2N3QPM8_9BIFI</name>
<dbReference type="RefSeq" id="WP_101454742.1">
    <property type="nucleotide sequence ID" value="NZ_JBKZBB010000008.1"/>
</dbReference>
<feature type="domain" description="Schlafen AlbA-2" evidence="1">
    <location>
        <begin position="26"/>
        <end position="132"/>
    </location>
</feature>
<dbReference type="Gene3D" id="3.30.565.60">
    <property type="match status" value="1"/>
</dbReference>
<dbReference type="Pfam" id="PF13749">
    <property type="entry name" value="HATPase_c_4"/>
    <property type="match status" value="1"/>
</dbReference>